<evidence type="ECO:0000313" key="2">
    <source>
        <dbReference type="EMBL" id="GBN51736.1"/>
    </source>
</evidence>
<reference evidence="2 3" key="1">
    <citation type="journal article" date="2019" name="Sci. Rep.">
        <title>Orb-weaving spider Araneus ventricosus genome elucidates the spidroin gene catalogue.</title>
        <authorList>
            <person name="Kono N."/>
            <person name="Nakamura H."/>
            <person name="Ohtoshi R."/>
            <person name="Moran D.A.P."/>
            <person name="Shinohara A."/>
            <person name="Yoshida Y."/>
            <person name="Fujiwara M."/>
            <person name="Mori M."/>
            <person name="Tomita M."/>
            <person name="Arakawa K."/>
        </authorList>
    </citation>
    <scope>NUCLEOTIDE SEQUENCE [LARGE SCALE GENOMIC DNA]</scope>
</reference>
<feature type="compositionally biased region" description="Polar residues" evidence="1">
    <location>
        <begin position="40"/>
        <end position="51"/>
    </location>
</feature>
<dbReference type="AlphaFoldDB" id="A0A4Y2PNS1"/>
<evidence type="ECO:0000256" key="1">
    <source>
        <dbReference type="SAM" id="MobiDB-lite"/>
    </source>
</evidence>
<organism evidence="2 3">
    <name type="scientific">Araneus ventricosus</name>
    <name type="common">Orbweaver spider</name>
    <name type="synonym">Epeira ventricosa</name>
    <dbReference type="NCBI Taxonomy" id="182803"/>
    <lineage>
        <taxon>Eukaryota</taxon>
        <taxon>Metazoa</taxon>
        <taxon>Ecdysozoa</taxon>
        <taxon>Arthropoda</taxon>
        <taxon>Chelicerata</taxon>
        <taxon>Arachnida</taxon>
        <taxon>Araneae</taxon>
        <taxon>Araneomorphae</taxon>
        <taxon>Entelegynae</taxon>
        <taxon>Araneoidea</taxon>
        <taxon>Araneidae</taxon>
        <taxon>Araneus</taxon>
    </lineage>
</organism>
<evidence type="ECO:0000313" key="3">
    <source>
        <dbReference type="Proteomes" id="UP000499080"/>
    </source>
</evidence>
<protein>
    <submittedName>
        <fullName evidence="2">Uncharacterized protein</fullName>
    </submittedName>
</protein>
<accession>A0A4Y2PNS1</accession>
<comment type="caution">
    <text evidence="2">The sequence shown here is derived from an EMBL/GenBank/DDBJ whole genome shotgun (WGS) entry which is preliminary data.</text>
</comment>
<name>A0A4Y2PNS1_ARAVE</name>
<feature type="region of interest" description="Disordered" evidence="1">
    <location>
        <begin position="34"/>
        <end position="54"/>
    </location>
</feature>
<sequence length="94" mass="10739">MTTELLRATISSNKWLESWRHGALLGLADVSLASDRSGPGSASPSQISRRNQSIEECRRRPYLERKIGECSHRRIMQKPIQVKGEEHFIFKKSC</sequence>
<dbReference type="EMBL" id="BGPR01011525">
    <property type="protein sequence ID" value="GBN51736.1"/>
    <property type="molecule type" value="Genomic_DNA"/>
</dbReference>
<proteinExistence type="predicted"/>
<keyword evidence="3" id="KW-1185">Reference proteome</keyword>
<dbReference type="Proteomes" id="UP000499080">
    <property type="component" value="Unassembled WGS sequence"/>
</dbReference>
<gene>
    <name evidence="2" type="ORF">AVEN_262230_1</name>
</gene>